<evidence type="ECO:0000256" key="2">
    <source>
        <dbReference type="ARBA" id="ARBA00022679"/>
    </source>
</evidence>
<name>A0A3M8DHM1_9BACL</name>
<keyword evidence="3 5" id="KW-0418">Kinase</keyword>
<dbReference type="Gene3D" id="3.40.1190.20">
    <property type="match status" value="1"/>
</dbReference>
<dbReference type="PANTHER" id="PTHR43085">
    <property type="entry name" value="HEXOKINASE FAMILY MEMBER"/>
    <property type="match status" value="1"/>
</dbReference>
<comment type="caution">
    <text evidence="5">The sequence shown here is derived from an EMBL/GenBank/DDBJ whole genome shotgun (WGS) entry which is preliminary data.</text>
</comment>
<protein>
    <submittedName>
        <fullName evidence="5">Fructoselysine 6-kinase</fullName>
    </submittedName>
</protein>
<dbReference type="InterPro" id="IPR029056">
    <property type="entry name" value="Ribokinase-like"/>
</dbReference>
<gene>
    <name evidence="5" type="ORF">EDM56_15905</name>
</gene>
<evidence type="ECO:0000259" key="4">
    <source>
        <dbReference type="Pfam" id="PF00294"/>
    </source>
</evidence>
<organism evidence="5 6">
    <name type="scientific">Brevibacillus fluminis</name>
    <dbReference type="NCBI Taxonomy" id="511487"/>
    <lineage>
        <taxon>Bacteria</taxon>
        <taxon>Bacillati</taxon>
        <taxon>Bacillota</taxon>
        <taxon>Bacilli</taxon>
        <taxon>Bacillales</taxon>
        <taxon>Paenibacillaceae</taxon>
        <taxon>Brevibacillus</taxon>
    </lineage>
</organism>
<evidence type="ECO:0000313" key="5">
    <source>
        <dbReference type="EMBL" id="RNB87506.1"/>
    </source>
</evidence>
<dbReference type="EMBL" id="RHHQ01000012">
    <property type="protein sequence ID" value="RNB87506.1"/>
    <property type="molecule type" value="Genomic_DNA"/>
</dbReference>
<accession>A0A3M8DHM1</accession>
<dbReference type="Proteomes" id="UP000271031">
    <property type="component" value="Unassembled WGS sequence"/>
</dbReference>
<evidence type="ECO:0000313" key="6">
    <source>
        <dbReference type="Proteomes" id="UP000271031"/>
    </source>
</evidence>
<reference evidence="5 6" key="1">
    <citation type="submission" date="2018-10" db="EMBL/GenBank/DDBJ databases">
        <title>Phylogenomics of Brevibacillus.</title>
        <authorList>
            <person name="Dunlap C."/>
        </authorList>
    </citation>
    <scope>NUCLEOTIDE SEQUENCE [LARGE SCALE GENOMIC DNA]</scope>
    <source>
        <strain evidence="5 6">JCM 15716</strain>
    </source>
</reference>
<dbReference type="AlphaFoldDB" id="A0A3M8DHM1"/>
<dbReference type="InterPro" id="IPR011611">
    <property type="entry name" value="PfkB_dom"/>
</dbReference>
<keyword evidence="6" id="KW-1185">Reference proteome</keyword>
<proteinExistence type="inferred from homology"/>
<evidence type="ECO:0000256" key="3">
    <source>
        <dbReference type="ARBA" id="ARBA00022777"/>
    </source>
</evidence>
<dbReference type="PANTHER" id="PTHR43085:SF41">
    <property type="entry name" value="FRUCTOSELYSINE 6-KINASE"/>
    <property type="match status" value="1"/>
</dbReference>
<dbReference type="Pfam" id="PF00294">
    <property type="entry name" value="PfkB"/>
    <property type="match status" value="1"/>
</dbReference>
<dbReference type="SUPFAM" id="SSF53613">
    <property type="entry name" value="Ribokinase-like"/>
    <property type="match status" value="1"/>
</dbReference>
<dbReference type="InterPro" id="IPR050306">
    <property type="entry name" value="PfkB_Carbo_kinase"/>
</dbReference>
<sequence length="279" mass="30250">MKVLGAGDNVVDQYIHTGMMYPGGNALNFSVYAKQLGAHAAYMGVFGDDRAARHIQDVLTQLGIDISRCRSHPGENGYAQVNLVDGDRVFVGGNKGGVQHDHPLRLDGDDLQYMKQFELIHSSCYSDLGTAELAKIQSTGIPLSYDFSSDWDPRELEERCPYVFCSLLSCGHLDDSEVQETLRLAHRSGSPLALATMGSRGAVLYDGERFYRQEPHKVVPVDTLGAGDAFFTAFILHYLSGKKEQQDDGTLLPSSLAAAAQFAAQACLCDGAFGHGIAL</sequence>
<dbReference type="GO" id="GO:0016301">
    <property type="term" value="F:kinase activity"/>
    <property type="evidence" value="ECO:0007669"/>
    <property type="project" value="UniProtKB-KW"/>
</dbReference>
<feature type="domain" description="Carbohydrate kinase PfkB" evidence="4">
    <location>
        <begin position="14"/>
        <end position="272"/>
    </location>
</feature>
<dbReference type="OrthoDB" id="9775849at2"/>
<comment type="similarity">
    <text evidence="1">Belongs to the carbohydrate kinase PfkB family.</text>
</comment>
<evidence type="ECO:0000256" key="1">
    <source>
        <dbReference type="ARBA" id="ARBA00010688"/>
    </source>
</evidence>
<keyword evidence="2" id="KW-0808">Transferase</keyword>